<protein>
    <submittedName>
        <fullName evidence="2">Uncharacterized protein</fullName>
    </submittedName>
</protein>
<feature type="compositionally biased region" description="Acidic residues" evidence="1">
    <location>
        <begin position="252"/>
        <end position="267"/>
    </location>
</feature>
<comment type="caution">
    <text evidence="2">The sequence shown here is derived from an EMBL/GenBank/DDBJ whole genome shotgun (WGS) entry which is preliminary data.</text>
</comment>
<feature type="region of interest" description="Disordered" evidence="1">
    <location>
        <begin position="89"/>
        <end position="109"/>
    </location>
</feature>
<dbReference type="RefSeq" id="WP_308076844.1">
    <property type="nucleotide sequence ID" value="NZ_BNBS01000015.1"/>
</dbReference>
<evidence type="ECO:0000256" key="1">
    <source>
        <dbReference type="SAM" id="MobiDB-lite"/>
    </source>
</evidence>
<sequence length="273" mass="29336">MESKKPIHESEEDDFVGMAMKFSTPDGDLLEYRLIGDYAYVRADVEKLGEAMGSPMPPADELPEEAGAFKKVLEGEWVKFDYKELEKAGQEQLGEDADAKASPEPSLDPKTQKKLLAALREVVARDVEFTTAGGEDGTEHISATAPFRTLITDLLGEIRPLAKELPPGVELPTGADLKDAPDTKVTADFTLKNGELTEVYVDLAKLTENAKVKKFGLGLKLSGGTKPTAPAGATELKPEDLMGAFSGAMMPGDEEFPEGEFPEDGEFPVEGGA</sequence>
<gene>
    <name evidence="2" type="ORF">Shyd_90810</name>
</gene>
<organism evidence="2 3">
    <name type="scientific">Streptomyces hydrogenans</name>
    <dbReference type="NCBI Taxonomy" id="1873719"/>
    <lineage>
        <taxon>Bacteria</taxon>
        <taxon>Bacillati</taxon>
        <taxon>Actinomycetota</taxon>
        <taxon>Actinomycetes</taxon>
        <taxon>Kitasatosporales</taxon>
        <taxon>Streptomycetaceae</taxon>
        <taxon>Streptomyces</taxon>
    </lineage>
</organism>
<evidence type="ECO:0000313" key="2">
    <source>
        <dbReference type="EMBL" id="GHI27710.1"/>
    </source>
</evidence>
<dbReference type="EMBL" id="BNDW01000117">
    <property type="protein sequence ID" value="GHI27710.1"/>
    <property type="molecule type" value="Genomic_DNA"/>
</dbReference>
<name>A0ABQ3PRS9_9ACTN</name>
<proteinExistence type="predicted"/>
<evidence type="ECO:0000313" key="3">
    <source>
        <dbReference type="Proteomes" id="UP001052739"/>
    </source>
</evidence>
<dbReference type="Proteomes" id="UP001052739">
    <property type="component" value="Unassembled WGS sequence"/>
</dbReference>
<accession>A0ABQ3PRS9</accession>
<feature type="region of interest" description="Disordered" evidence="1">
    <location>
        <begin position="243"/>
        <end position="273"/>
    </location>
</feature>
<keyword evidence="3" id="KW-1185">Reference proteome</keyword>
<reference evidence="2" key="1">
    <citation type="submission" date="2024-05" db="EMBL/GenBank/DDBJ databases">
        <title>Whole genome shotgun sequence of Streptomyces hydrogenans NBRC 13475.</title>
        <authorList>
            <person name="Komaki H."/>
            <person name="Tamura T."/>
        </authorList>
    </citation>
    <scope>NUCLEOTIDE SEQUENCE</scope>
    <source>
        <strain evidence="2">NBRC 13475</strain>
    </source>
</reference>